<evidence type="ECO:0000256" key="1">
    <source>
        <dbReference type="SAM" id="MobiDB-lite"/>
    </source>
</evidence>
<protein>
    <submittedName>
        <fullName evidence="2">Unannotated protein</fullName>
    </submittedName>
</protein>
<name>A0A6J6B8Y3_9ZZZZ</name>
<sequence>MPESNPRSPVQAANNKRGSKALGKALSAPPPLASRTYVGTKDPTNPICGSASGTFIAPIDRRFESCGKKGTGPWNATLPLESLTVITGE</sequence>
<evidence type="ECO:0000313" key="2">
    <source>
        <dbReference type="EMBL" id="CAB4535522.1"/>
    </source>
</evidence>
<gene>
    <name evidence="2" type="ORF">UFOPK1395_00757</name>
</gene>
<reference evidence="2" key="1">
    <citation type="submission" date="2020-05" db="EMBL/GenBank/DDBJ databases">
        <authorList>
            <person name="Chiriac C."/>
            <person name="Salcher M."/>
            <person name="Ghai R."/>
            <person name="Kavagutti S V."/>
        </authorList>
    </citation>
    <scope>NUCLEOTIDE SEQUENCE</scope>
</reference>
<feature type="region of interest" description="Disordered" evidence="1">
    <location>
        <begin position="1"/>
        <end position="44"/>
    </location>
</feature>
<dbReference type="AlphaFoldDB" id="A0A6J6B8Y3"/>
<accession>A0A6J6B8Y3</accession>
<feature type="compositionally biased region" description="Polar residues" evidence="1">
    <location>
        <begin position="1"/>
        <end position="16"/>
    </location>
</feature>
<organism evidence="2">
    <name type="scientific">freshwater metagenome</name>
    <dbReference type="NCBI Taxonomy" id="449393"/>
    <lineage>
        <taxon>unclassified sequences</taxon>
        <taxon>metagenomes</taxon>
        <taxon>ecological metagenomes</taxon>
    </lineage>
</organism>
<dbReference type="EMBL" id="CAEZSB010000071">
    <property type="protein sequence ID" value="CAB4535522.1"/>
    <property type="molecule type" value="Genomic_DNA"/>
</dbReference>
<proteinExistence type="predicted"/>